<dbReference type="PROSITE" id="PS00572">
    <property type="entry name" value="GLYCOSYL_HYDROL_F1_1"/>
    <property type="match status" value="1"/>
</dbReference>
<dbReference type="PANTHER" id="PTHR10353">
    <property type="entry name" value="GLYCOSYL HYDROLASE"/>
    <property type="match status" value="1"/>
</dbReference>
<evidence type="ECO:0000313" key="14">
    <source>
        <dbReference type="Proteomes" id="UP000824056"/>
    </source>
</evidence>
<reference evidence="13" key="1">
    <citation type="journal article" date="2021" name="PeerJ">
        <title>Extensive microbial diversity within the chicken gut microbiome revealed by metagenomics and culture.</title>
        <authorList>
            <person name="Gilroy R."/>
            <person name="Ravi A."/>
            <person name="Getino M."/>
            <person name="Pursley I."/>
            <person name="Horton D.L."/>
            <person name="Alikhan N.F."/>
            <person name="Baker D."/>
            <person name="Gharbi K."/>
            <person name="Hall N."/>
            <person name="Watson M."/>
            <person name="Adriaenssens E.M."/>
            <person name="Foster-Nyarko E."/>
            <person name="Jarju S."/>
            <person name="Secka A."/>
            <person name="Antonio M."/>
            <person name="Oren A."/>
            <person name="Chaudhuri R.R."/>
            <person name="La Ragione R."/>
            <person name="Hildebrand F."/>
            <person name="Pallen M.J."/>
        </authorList>
    </citation>
    <scope>NUCLEOTIDE SEQUENCE</scope>
    <source>
        <strain evidence="13">1068</strain>
    </source>
</reference>
<evidence type="ECO:0000256" key="2">
    <source>
        <dbReference type="ARBA" id="ARBA00010838"/>
    </source>
</evidence>
<dbReference type="EC" id="3.2.1.21" evidence="3 12"/>
<feature type="active site" description="Proton donor" evidence="9">
    <location>
        <position position="163"/>
    </location>
</feature>
<feature type="binding site" evidence="10">
    <location>
        <position position="303"/>
    </location>
    <ligand>
        <name>substrate</name>
    </ligand>
</feature>
<dbReference type="FunFam" id="3.20.20.80:FF:000004">
    <property type="entry name" value="Beta-glucosidase 6-phospho-beta-glucosidase"/>
    <property type="match status" value="1"/>
</dbReference>
<evidence type="ECO:0000256" key="6">
    <source>
        <dbReference type="ARBA" id="ARBA00023277"/>
    </source>
</evidence>
<evidence type="ECO:0000256" key="7">
    <source>
        <dbReference type="ARBA" id="ARBA00023295"/>
    </source>
</evidence>
<dbReference type="AlphaFoldDB" id="A0A9D2FQ58"/>
<keyword evidence="4 12" id="KW-0378">Hydrolase</keyword>
<evidence type="ECO:0000256" key="8">
    <source>
        <dbReference type="ARBA" id="ARBA00023326"/>
    </source>
</evidence>
<keyword evidence="6" id="KW-0119">Carbohydrate metabolism</keyword>
<evidence type="ECO:0000256" key="11">
    <source>
        <dbReference type="PROSITE-ProRule" id="PRU10055"/>
    </source>
</evidence>
<evidence type="ECO:0000256" key="12">
    <source>
        <dbReference type="RuleBase" id="RU361175"/>
    </source>
</evidence>
<dbReference type="Proteomes" id="UP000824056">
    <property type="component" value="Unassembled WGS sequence"/>
</dbReference>
<dbReference type="InterPro" id="IPR017736">
    <property type="entry name" value="Glyco_hydro_1_beta-glucosidase"/>
</dbReference>
<dbReference type="Pfam" id="PF00232">
    <property type="entry name" value="Glyco_hydro_1"/>
    <property type="match status" value="1"/>
</dbReference>
<reference evidence="13" key="2">
    <citation type="submission" date="2021-04" db="EMBL/GenBank/DDBJ databases">
        <authorList>
            <person name="Gilroy R."/>
        </authorList>
    </citation>
    <scope>NUCLEOTIDE SEQUENCE</scope>
    <source>
        <strain evidence="13">1068</strain>
    </source>
</reference>
<dbReference type="PROSITE" id="PS00653">
    <property type="entry name" value="GLYCOSYL_HYDROL_F1_2"/>
    <property type="match status" value="1"/>
</dbReference>
<protein>
    <recommendedName>
        <fullName evidence="3 12">Beta-glucosidase</fullName>
        <ecNumber evidence="3 12">3.2.1.21</ecNumber>
    </recommendedName>
</protein>
<dbReference type="Gene3D" id="3.20.20.80">
    <property type="entry name" value="Glycosidases"/>
    <property type="match status" value="1"/>
</dbReference>
<evidence type="ECO:0000256" key="10">
    <source>
        <dbReference type="PIRSR" id="PIRSR617736-2"/>
    </source>
</evidence>
<dbReference type="NCBIfam" id="TIGR03356">
    <property type="entry name" value="BGL"/>
    <property type="match status" value="1"/>
</dbReference>
<dbReference type="GO" id="GO:0005829">
    <property type="term" value="C:cytosol"/>
    <property type="evidence" value="ECO:0007669"/>
    <property type="project" value="TreeGrafter"/>
</dbReference>
<comment type="similarity">
    <text evidence="2 12">Belongs to the glycosyl hydrolase 1 family.</text>
</comment>
<keyword evidence="8" id="KW-0624">Polysaccharide degradation</keyword>
<evidence type="ECO:0000313" key="13">
    <source>
        <dbReference type="EMBL" id="HIZ64651.1"/>
    </source>
</evidence>
<dbReference type="GO" id="GO:0030245">
    <property type="term" value="P:cellulose catabolic process"/>
    <property type="evidence" value="ECO:0007669"/>
    <property type="project" value="UniProtKB-KW"/>
</dbReference>
<dbReference type="InterPro" id="IPR001360">
    <property type="entry name" value="Glyco_hydro_1"/>
</dbReference>
<evidence type="ECO:0000256" key="5">
    <source>
        <dbReference type="ARBA" id="ARBA00023001"/>
    </source>
</evidence>
<feature type="binding site" evidence="10">
    <location>
        <position position="405"/>
    </location>
    <ligand>
        <name>substrate</name>
    </ligand>
</feature>
<dbReference type="PRINTS" id="PR00131">
    <property type="entry name" value="GLHYDRLASE1"/>
</dbReference>
<dbReference type="InterPro" id="IPR018120">
    <property type="entry name" value="Glyco_hydro_1_AS"/>
</dbReference>
<dbReference type="InterPro" id="IPR017853">
    <property type="entry name" value="GH"/>
</dbReference>
<evidence type="ECO:0000256" key="1">
    <source>
        <dbReference type="ARBA" id="ARBA00000448"/>
    </source>
</evidence>
<keyword evidence="5" id="KW-0136">Cellulose degradation</keyword>
<proteinExistence type="inferred from homology"/>
<dbReference type="SUPFAM" id="SSF51445">
    <property type="entry name" value="(Trans)glycosidases"/>
    <property type="match status" value="1"/>
</dbReference>
<gene>
    <name evidence="13" type="ORF">H9809_01910</name>
</gene>
<feature type="binding site" evidence="10">
    <location>
        <begin position="412"/>
        <end position="413"/>
    </location>
    <ligand>
        <name>substrate</name>
    </ligand>
</feature>
<feature type="binding site" evidence="10">
    <location>
        <position position="118"/>
    </location>
    <ligand>
        <name>substrate</name>
    </ligand>
</feature>
<feature type="active site" description="Nucleophile" evidence="9 11">
    <location>
        <position position="358"/>
    </location>
</feature>
<dbReference type="GO" id="GO:0008422">
    <property type="term" value="F:beta-glucosidase activity"/>
    <property type="evidence" value="ECO:0007669"/>
    <property type="project" value="UniProtKB-EC"/>
</dbReference>
<dbReference type="InterPro" id="IPR033132">
    <property type="entry name" value="GH_1_N_CS"/>
</dbReference>
<dbReference type="EMBL" id="DXBG01000039">
    <property type="protein sequence ID" value="HIZ64651.1"/>
    <property type="molecule type" value="Genomic_DNA"/>
</dbReference>
<accession>A0A9D2FQ58</accession>
<evidence type="ECO:0000256" key="9">
    <source>
        <dbReference type="PIRSR" id="PIRSR617736-1"/>
    </source>
</evidence>
<keyword evidence="7 12" id="KW-0326">Glycosidase</keyword>
<feature type="binding site" evidence="10">
    <location>
        <position position="17"/>
    </location>
    <ligand>
        <name>substrate</name>
    </ligand>
</feature>
<feature type="binding site" evidence="10">
    <location>
        <position position="162"/>
    </location>
    <ligand>
        <name>substrate</name>
    </ligand>
</feature>
<sequence length="453" mass="52536">MGFCKEFQWGAATSSYQIEGGAYEDGKGLNIWDVFCQEENRIFGGHTGDKACDHYHRFREDVEIMKSLGIKAYRFSINWARILPEGTGKVNQAGIKFYNGLIDALLEANIEPFITLYHWELPYELYKKGGWLNEEIVDWFGVYAKLVAEHFSDRVKYFFTLNEPQCFVGLGFLDGVHAPGVQAPVRDTFQMAHNALKAHGNAVRMLRENAKQDIQVGYAPTGTMSYPDSEKPEDIEAARQHLFGFHEPISGWTWNVSWWSDPVLFGEYPEEGMRRFQKYLPRITKEDLQLISQPIDIYGQNIYNGQRIRMGENGQPEKVKRYDGFPKTALDWPVTPECLYWGPKFLYERYQKPIYITENGLSCHDVISLDGQVHDPNRIDFLARYLGALKKCAQDGTDIRGYFQWSLLDNFEWHSGYAERFGLVFVDYNTQKRIIKDSGYWYRDLIQLNGENL</sequence>
<dbReference type="PANTHER" id="PTHR10353:SF36">
    <property type="entry name" value="LP05116P"/>
    <property type="match status" value="1"/>
</dbReference>
<organism evidence="13 14">
    <name type="scientific">Candidatus Blautia pullicola</name>
    <dbReference type="NCBI Taxonomy" id="2838498"/>
    <lineage>
        <taxon>Bacteria</taxon>
        <taxon>Bacillati</taxon>
        <taxon>Bacillota</taxon>
        <taxon>Clostridia</taxon>
        <taxon>Lachnospirales</taxon>
        <taxon>Lachnospiraceae</taxon>
        <taxon>Blautia</taxon>
    </lineage>
</organism>
<comment type="catalytic activity">
    <reaction evidence="1 12">
        <text>Hydrolysis of terminal, non-reducing beta-D-glucosyl residues with release of beta-D-glucose.</text>
        <dbReference type="EC" id="3.2.1.21"/>
    </reaction>
</comment>
<evidence type="ECO:0000256" key="3">
    <source>
        <dbReference type="ARBA" id="ARBA00012744"/>
    </source>
</evidence>
<evidence type="ECO:0000256" key="4">
    <source>
        <dbReference type="ARBA" id="ARBA00022801"/>
    </source>
</evidence>
<name>A0A9D2FQ58_9FIRM</name>
<comment type="caution">
    <text evidence="13">The sequence shown here is derived from an EMBL/GenBank/DDBJ whole genome shotgun (WGS) entry which is preliminary data.</text>
</comment>